<feature type="compositionally biased region" description="Basic and acidic residues" evidence="6">
    <location>
        <begin position="341"/>
        <end position="355"/>
    </location>
</feature>
<keyword evidence="7" id="KW-0472">Membrane</keyword>
<gene>
    <name evidence="9" type="primary">ftsK</name>
    <name evidence="9" type="ordered locus">STHERM_c17860</name>
</gene>
<feature type="transmembrane region" description="Helical" evidence="7">
    <location>
        <begin position="80"/>
        <end position="103"/>
    </location>
</feature>
<dbReference type="eggNOG" id="COG1674">
    <property type="taxonomic scope" value="Bacteria"/>
</dbReference>
<evidence type="ECO:0000259" key="8">
    <source>
        <dbReference type="PROSITE" id="PS50901"/>
    </source>
</evidence>
<accession>E0RP59</accession>
<dbReference type="Gene3D" id="1.10.10.10">
    <property type="entry name" value="Winged helix-like DNA-binding domain superfamily/Winged helix DNA-binding domain"/>
    <property type="match status" value="1"/>
</dbReference>
<dbReference type="Pfam" id="PF09397">
    <property type="entry name" value="FtsK_gamma"/>
    <property type="match status" value="1"/>
</dbReference>
<dbReference type="CDD" id="cd01127">
    <property type="entry name" value="TrwB_TraG_TraD_VirD4"/>
    <property type="match status" value="1"/>
</dbReference>
<dbReference type="EMBL" id="CP001698">
    <property type="protein sequence ID" value="ADN02721.1"/>
    <property type="molecule type" value="Genomic_DNA"/>
</dbReference>
<dbReference type="InterPro" id="IPR041027">
    <property type="entry name" value="FtsK_alpha"/>
</dbReference>
<feature type="compositionally biased region" description="Basic and acidic residues" evidence="6">
    <location>
        <begin position="312"/>
        <end position="331"/>
    </location>
</feature>
<dbReference type="InterPro" id="IPR018541">
    <property type="entry name" value="Ftsk_gamma"/>
</dbReference>
<proteinExistence type="inferred from homology"/>
<dbReference type="KEGG" id="sta:STHERM_c17860"/>
<keyword evidence="2 5" id="KW-0547">Nucleotide-binding</keyword>
<dbReference type="InterPro" id="IPR036388">
    <property type="entry name" value="WH-like_DNA-bd_sf"/>
</dbReference>
<keyword evidence="3 5" id="KW-0067">ATP-binding</keyword>
<organism evidence="9 10">
    <name type="scientific">Winmispira thermophila (strain ATCC 49972 / DSM 6192 / RI 19.B1)</name>
    <name type="common">Spirochaeta thermophila</name>
    <dbReference type="NCBI Taxonomy" id="665571"/>
    <lineage>
        <taxon>Bacteria</taxon>
        <taxon>Pseudomonadati</taxon>
        <taxon>Spirochaetota</taxon>
        <taxon>Spirochaetia</taxon>
        <taxon>Winmispirales</taxon>
        <taxon>Winmispiraceae</taxon>
        <taxon>Winmispira</taxon>
    </lineage>
</organism>
<dbReference type="GO" id="GO:0005524">
    <property type="term" value="F:ATP binding"/>
    <property type="evidence" value="ECO:0007669"/>
    <property type="project" value="UniProtKB-UniRule"/>
</dbReference>
<dbReference type="HOGENOM" id="CLU_001981_11_1_12"/>
<reference key="1">
    <citation type="submission" date="2009-08" db="EMBL/GenBank/DDBJ databases">
        <title>The genome sequence of Spirochaeta thermophila DSM6192.</title>
        <authorList>
            <person name="Angelov A."/>
            <person name="Mientus M."/>
            <person name="Wittenberg S."/>
            <person name="Lehmann R."/>
            <person name="Liesegang H."/>
            <person name="Daniel R."/>
            <person name="Liebl W."/>
        </authorList>
    </citation>
    <scope>NUCLEOTIDE SEQUENCE</scope>
    <source>
        <strain>DSM 6192</strain>
    </source>
</reference>
<dbReference type="InterPro" id="IPR027417">
    <property type="entry name" value="P-loop_NTPase"/>
</dbReference>
<feature type="region of interest" description="Disordered" evidence="6">
    <location>
        <begin position="213"/>
        <end position="372"/>
    </location>
</feature>
<reference evidence="9 10" key="2">
    <citation type="journal article" date="2010" name="J. Bacteriol.">
        <title>Genome sequence of the polysaccharide-degrading, thermophilic anaerobe Spirochaeta thermophila DSM 6192.</title>
        <authorList>
            <person name="Angelov A."/>
            <person name="Liebl S."/>
            <person name="Ballschmiter M."/>
            <person name="Bomeke M."/>
            <person name="Lehmann R."/>
            <person name="Liesegang H."/>
            <person name="Daniel R."/>
            <person name="Liebl W."/>
        </authorList>
    </citation>
    <scope>NUCLEOTIDE SEQUENCE [LARGE SCALE GENOMIC DNA]</scope>
    <source>
        <strain evidence="10">ATCC 49972 / DSM 6192 / RI 19.B1</strain>
    </source>
</reference>
<dbReference type="SMART" id="SM00843">
    <property type="entry name" value="Ftsk_gamma"/>
    <property type="match status" value="1"/>
</dbReference>
<dbReference type="InterPro" id="IPR050206">
    <property type="entry name" value="FtsK/SpoIIIE/SftA"/>
</dbReference>
<comment type="similarity">
    <text evidence="1">Belongs to the FtsK/SpoIIIE/SftA family.</text>
</comment>
<evidence type="ECO:0000256" key="5">
    <source>
        <dbReference type="PROSITE-ProRule" id="PRU00289"/>
    </source>
</evidence>
<evidence type="ECO:0000256" key="7">
    <source>
        <dbReference type="SAM" id="Phobius"/>
    </source>
</evidence>
<evidence type="ECO:0000256" key="3">
    <source>
        <dbReference type="ARBA" id="ARBA00022840"/>
    </source>
</evidence>
<feature type="compositionally biased region" description="Pro residues" evidence="6">
    <location>
        <begin position="263"/>
        <end position="277"/>
    </location>
</feature>
<dbReference type="SMART" id="SM00382">
    <property type="entry name" value="AAA"/>
    <property type="match status" value="1"/>
</dbReference>
<feature type="transmembrane region" description="Helical" evidence="7">
    <location>
        <begin position="54"/>
        <end position="73"/>
    </location>
</feature>
<feature type="domain" description="FtsK" evidence="8">
    <location>
        <begin position="509"/>
        <end position="701"/>
    </location>
</feature>
<dbReference type="InterPro" id="IPR003593">
    <property type="entry name" value="AAA+_ATPase"/>
</dbReference>
<dbReference type="PROSITE" id="PS50901">
    <property type="entry name" value="FTSK"/>
    <property type="match status" value="1"/>
</dbReference>
<dbReference type="PaxDb" id="665571-STHERM_c17860"/>
<dbReference type="Proteomes" id="UP000001296">
    <property type="component" value="Chromosome"/>
</dbReference>
<dbReference type="Gene3D" id="3.40.50.300">
    <property type="entry name" value="P-loop containing nucleotide triphosphate hydrolases"/>
    <property type="match status" value="1"/>
</dbReference>
<name>E0RP59_WINT6</name>
<dbReference type="Pfam" id="PF17854">
    <property type="entry name" value="FtsK_alpha"/>
    <property type="match status" value="1"/>
</dbReference>
<keyword evidence="4" id="KW-0238">DNA-binding</keyword>
<evidence type="ECO:0000313" key="9">
    <source>
        <dbReference type="EMBL" id="ADN02721.1"/>
    </source>
</evidence>
<evidence type="ECO:0000256" key="6">
    <source>
        <dbReference type="SAM" id="MobiDB-lite"/>
    </source>
</evidence>
<dbReference type="SUPFAM" id="SSF52540">
    <property type="entry name" value="P-loop containing nucleoside triphosphate hydrolases"/>
    <property type="match status" value="1"/>
</dbReference>
<evidence type="ECO:0000256" key="1">
    <source>
        <dbReference type="ARBA" id="ARBA00006474"/>
    </source>
</evidence>
<dbReference type="SUPFAM" id="SSF46785">
    <property type="entry name" value="Winged helix' DNA-binding domain"/>
    <property type="match status" value="1"/>
</dbReference>
<dbReference type="AlphaFoldDB" id="E0RP59"/>
<dbReference type="Gene3D" id="3.30.980.40">
    <property type="match status" value="1"/>
</dbReference>
<dbReference type="PANTHER" id="PTHR22683">
    <property type="entry name" value="SPORULATION PROTEIN RELATED"/>
    <property type="match status" value="1"/>
</dbReference>
<feature type="region of interest" description="Disordered" evidence="6">
    <location>
        <begin position="828"/>
        <end position="849"/>
    </location>
</feature>
<feature type="compositionally biased region" description="Basic and acidic residues" evidence="6">
    <location>
        <begin position="213"/>
        <end position="226"/>
    </location>
</feature>
<evidence type="ECO:0000313" key="10">
    <source>
        <dbReference type="Proteomes" id="UP000001296"/>
    </source>
</evidence>
<feature type="compositionally biased region" description="Low complexity" evidence="6">
    <location>
        <begin position="227"/>
        <end position="241"/>
    </location>
</feature>
<feature type="compositionally biased region" description="Basic and acidic residues" evidence="6">
    <location>
        <begin position="188"/>
        <end position="198"/>
    </location>
</feature>
<sequence length="849" mass="91933">MKSRGGIVFARLVRTALGSLLIASGLAGLLAAAASLAGLPGDPFPPVSFVLSSFHLPGLWVFLYLCIVGVLLVRRSFPLWFFLWLKTTLLPLLFFGLAARLLVDPFAVHALLPGALIRAFTRPGAGLITTLLGMVSLVGIIRLIPWFRGHLPVWGEGSGQAGPGGQGGQPRRAPEAGPPPAPAAPDGGVREGGEERVRILPEDSVLARIADRVKTSARPAAERRGSEVLLLEAPAPEAGVEGEAREGVRPDGAASSEEEGDAPLPPDPPAMPEPPVPGEEAHVAHAQPAPPVVGEEEAPAPEEEPIYLPLRGTREEPEAPPREAEGGEDPLRTSPPPDPTPPRDRTPSPRTEQSRPEPPAEGPPRSTHLFEGPYRVPIEGILARYPELSSDNKEEIKKAGELLLETLSEFGIEAELIGIRRGPVITMYEILPAPGVKLSRIVNLADNIALRLAAQSVRIVAPIPGKRAVGVEVPNKHRELVSLREILEQTDLSDPRYGIPVVLGKDITGEPQVVDLTQTPHLLIAGATGSGKSVCVNAIICSILYSRSPREVRLMLIDPKIVELKLYNDIPHLLTPVVTDPKRAFQALQYCVYEMERRYALLDAVGARDIRAYNQKVEREGLAMERLPYVVIIIDEFADLMATAGKDLEAILARLAAMSRAVGLHLVLATQRPSIDVITGLIKANIPSRIAFMVASKFDSRIIIDSVGAEKLLGRGDMLFTSPWQPFPVRIQGAFVSEEEVERLVAYLKELGPPDYVDDEIFIDEEEDDPSLQGDLEDPLLERAIQIVVSTGKASASYLQRRLKIGYNRAARLVEAMEELGIVGPANGSKPREILQVPPEYQGYQDEEA</sequence>
<protein>
    <submittedName>
        <fullName evidence="9">Predicted DNA translocase FtsK</fullName>
    </submittedName>
</protein>
<feature type="transmembrane region" description="Helical" evidence="7">
    <location>
        <begin position="12"/>
        <end position="34"/>
    </location>
</feature>
<dbReference type="RefSeq" id="WP_013314560.1">
    <property type="nucleotide sequence ID" value="NC_014484.1"/>
</dbReference>
<dbReference type="Pfam" id="PF01580">
    <property type="entry name" value="FtsK_SpoIIIE"/>
    <property type="match status" value="1"/>
</dbReference>
<dbReference type="GO" id="GO:0003677">
    <property type="term" value="F:DNA binding"/>
    <property type="evidence" value="ECO:0007669"/>
    <property type="project" value="UniProtKB-KW"/>
</dbReference>
<keyword evidence="7" id="KW-0812">Transmembrane</keyword>
<dbReference type="InterPro" id="IPR036390">
    <property type="entry name" value="WH_DNA-bd_sf"/>
</dbReference>
<evidence type="ECO:0000256" key="2">
    <source>
        <dbReference type="ARBA" id="ARBA00022741"/>
    </source>
</evidence>
<feature type="compositionally biased region" description="Acidic residues" evidence="6">
    <location>
        <begin position="294"/>
        <end position="305"/>
    </location>
</feature>
<dbReference type="PANTHER" id="PTHR22683:SF41">
    <property type="entry name" value="DNA TRANSLOCASE FTSK"/>
    <property type="match status" value="1"/>
</dbReference>
<feature type="compositionally biased region" description="Gly residues" evidence="6">
    <location>
        <begin position="157"/>
        <end position="168"/>
    </location>
</feature>
<dbReference type="InterPro" id="IPR002543">
    <property type="entry name" value="FtsK_dom"/>
</dbReference>
<feature type="region of interest" description="Disordered" evidence="6">
    <location>
        <begin position="157"/>
        <end position="198"/>
    </location>
</feature>
<evidence type="ECO:0000256" key="4">
    <source>
        <dbReference type="ARBA" id="ARBA00023125"/>
    </source>
</evidence>
<feature type="binding site" evidence="5">
    <location>
        <begin position="526"/>
        <end position="533"/>
    </location>
    <ligand>
        <name>ATP</name>
        <dbReference type="ChEBI" id="CHEBI:30616"/>
    </ligand>
</feature>
<keyword evidence="7" id="KW-1133">Transmembrane helix</keyword>